<dbReference type="Pfam" id="PF16320">
    <property type="entry name" value="Ribosomal_L12_N"/>
    <property type="match status" value="1"/>
</dbReference>
<dbReference type="AlphaFoldDB" id="A0A316UNR9"/>
<dbReference type="InterPro" id="IPR013823">
    <property type="entry name" value="Ribosomal_bL12_C"/>
</dbReference>
<dbReference type="PANTHER" id="PTHR45987">
    <property type="entry name" value="39S RIBOSOMAL PROTEIN L12"/>
    <property type="match status" value="1"/>
</dbReference>
<dbReference type="GeneID" id="37028511"/>
<dbReference type="PANTHER" id="PTHR45987:SF4">
    <property type="entry name" value="LARGE RIBOSOMAL SUBUNIT PROTEIN BL12M"/>
    <property type="match status" value="1"/>
</dbReference>
<dbReference type="Gene3D" id="1.20.5.710">
    <property type="entry name" value="Single helix bin"/>
    <property type="match status" value="1"/>
</dbReference>
<dbReference type="Gene3D" id="3.30.1390.10">
    <property type="match status" value="1"/>
</dbReference>
<evidence type="ECO:0000256" key="1">
    <source>
        <dbReference type="ARBA" id="ARBA00007197"/>
    </source>
</evidence>
<dbReference type="InterPro" id="IPR036235">
    <property type="entry name" value="Ribosomal_bL12_oligo_N_sf"/>
</dbReference>
<evidence type="ECO:0000256" key="3">
    <source>
        <dbReference type="ARBA" id="ARBA00023274"/>
    </source>
</evidence>
<evidence type="ECO:0000256" key="2">
    <source>
        <dbReference type="ARBA" id="ARBA00022980"/>
    </source>
</evidence>
<evidence type="ECO:0000256" key="4">
    <source>
        <dbReference type="SAM" id="MobiDB-lite"/>
    </source>
</evidence>
<dbReference type="InterPro" id="IPR000206">
    <property type="entry name" value="Ribosomal_bL12"/>
</dbReference>
<feature type="region of interest" description="Disordered" evidence="4">
    <location>
        <begin position="119"/>
        <end position="143"/>
    </location>
</feature>
<dbReference type="GO" id="GO:0003735">
    <property type="term" value="F:structural constituent of ribosome"/>
    <property type="evidence" value="ECO:0007669"/>
    <property type="project" value="InterPro"/>
</dbReference>
<dbReference type="Proteomes" id="UP000245884">
    <property type="component" value="Unassembled WGS sequence"/>
</dbReference>
<feature type="compositionally biased region" description="Low complexity" evidence="4">
    <location>
        <begin position="119"/>
        <end position="133"/>
    </location>
</feature>
<feature type="compositionally biased region" description="Polar residues" evidence="4">
    <location>
        <begin position="16"/>
        <end position="25"/>
    </location>
</feature>
<evidence type="ECO:0000259" key="6">
    <source>
        <dbReference type="Pfam" id="PF16320"/>
    </source>
</evidence>
<feature type="compositionally biased region" description="Low complexity" evidence="4">
    <location>
        <begin position="47"/>
        <end position="57"/>
    </location>
</feature>
<reference evidence="7 8" key="1">
    <citation type="journal article" date="2018" name="Mol. Biol. Evol.">
        <title>Broad Genomic Sampling Reveals a Smut Pathogenic Ancestry of the Fungal Clade Ustilaginomycotina.</title>
        <authorList>
            <person name="Kijpornyongpan T."/>
            <person name="Mondo S.J."/>
            <person name="Barry K."/>
            <person name="Sandor L."/>
            <person name="Lee J."/>
            <person name="Lipzen A."/>
            <person name="Pangilinan J."/>
            <person name="LaButti K."/>
            <person name="Hainaut M."/>
            <person name="Henrissat B."/>
            <person name="Grigoriev I.V."/>
            <person name="Spatafora J.W."/>
            <person name="Aime M.C."/>
        </authorList>
    </citation>
    <scope>NUCLEOTIDE SEQUENCE [LARGE SCALE GENOMIC DNA]</scope>
    <source>
        <strain evidence="7 8">MCA 5214</strain>
    </source>
</reference>
<feature type="domain" description="Large ribosomal subunit protein bL12 oligomerization" evidence="6">
    <location>
        <begin position="82"/>
        <end position="129"/>
    </location>
</feature>
<dbReference type="HAMAP" id="MF_00368">
    <property type="entry name" value="Ribosomal_bL12"/>
    <property type="match status" value="1"/>
</dbReference>
<proteinExistence type="inferred from homology"/>
<dbReference type="InterPro" id="IPR008932">
    <property type="entry name" value="Ribosomal_bL12_oligo"/>
</dbReference>
<dbReference type="OrthoDB" id="250175at2759"/>
<name>A0A316UNR9_9BASI</name>
<feature type="region of interest" description="Disordered" evidence="4">
    <location>
        <begin position="43"/>
        <end position="80"/>
    </location>
</feature>
<feature type="compositionally biased region" description="Low complexity" evidence="4">
    <location>
        <begin position="65"/>
        <end position="80"/>
    </location>
</feature>
<feature type="region of interest" description="Disordered" evidence="4">
    <location>
        <begin position="1"/>
        <end position="25"/>
    </location>
</feature>
<feature type="domain" description="Large ribosomal subunit protein bL12 C-terminal" evidence="5">
    <location>
        <begin position="146"/>
        <end position="214"/>
    </location>
</feature>
<sequence length="215" mass="21741">MSARLAFSSLRAATTPLASSSRQVLRSTAAAAAPVFKPRSYATGAEPSAAVSPASDPATPPPPAGGASASSSSAAPASDPRISGIVDQIEGLTLLQASELVSLLKTRLNIQDIALPAAGSAGPAAPAAAAAPAEAEEEKPKEKTTFNLKLKALKDPSAKAKVIKEVKAINPAMNLVEAKKFVESAPQTLKEGLNKEDLEKLKAAIEAAGGVVEVD</sequence>
<dbReference type="STRING" id="1569628.A0A316UNR9"/>
<evidence type="ECO:0008006" key="9">
    <source>
        <dbReference type="Google" id="ProtNLM"/>
    </source>
</evidence>
<evidence type="ECO:0000259" key="5">
    <source>
        <dbReference type="Pfam" id="PF00542"/>
    </source>
</evidence>
<dbReference type="EMBL" id="KZ819673">
    <property type="protein sequence ID" value="PWN26001.1"/>
    <property type="molecule type" value="Genomic_DNA"/>
</dbReference>
<dbReference type="Pfam" id="PF00542">
    <property type="entry name" value="Ribosomal_L12"/>
    <property type="match status" value="1"/>
</dbReference>
<dbReference type="SUPFAM" id="SSF54736">
    <property type="entry name" value="ClpS-like"/>
    <property type="match status" value="1"/>
</dbReference>
<evidence type="ECO:0000313" key="8">
    <source>
        <dbReference type="Proteomes" id="UP000245884"/>
    </source>
</evidence>
<evidence type="ECO:0000313" key="7">
    <source>
        <dbReference type="EMBL" id="PWN26001.1"/>
    </source>
</evidence>
<dbReference type="InterPro" id="IPR014719">
    <property type="entry name" value="Ribosomal_bL12_C/ClpS-like"/>
</dbReference>
<dbReference type="GO" id="GO:0005762">
    <property type="term" value="C:mitochondrial large ribosomal subunit"/>
    <property type="evidence" value="ECO:0007669"/>
    <property type="project" value="TreeGrafter"/>
</dbReference>
<keyword evidence="8" id="KW-1185">Reference proteome</keyword>
<organism evidence="7 8">
    <name type="scientific">Jaminaea rosea</name>
    <dbReference type="NCBI Taxonomy" id="1569628"/>
    <lineage>
        <taxon>Eukaryota</taxon>
        <taxon>Fungi</taxon>
        <taxon>Dikarya</taxon>
        <taxon>Basidiomycota</taxon>
        <taxon>Ustilaginomycotina</taxon>
        <taxon>Exobasidiomycetes</taxon>
        <taxon>Microstromatales</taxon>
        <taxon>Microstromatales incertae sedis</taxon>
        <taxon>Jaminaea</taxon>
    </lineage>
</organism>
<dbReference type="SUPFAM" id="SSF48300">
    <property type="entry name" value="Ribosomal protein L7/12, oligomerisation (N-terminal) domain"/>
    <property type="match status" value="1"/>
</dbReference>
<accession>A0A316UNR9</accession>
<keyword evidence="3" id="KW-0687">Ribonucleoprotein</keyword>
<keyword evidence="2" id="KW-0689">Ribosomal protein</keyword>
<dbReference type="RefSeq" id="XP_025360613.1">
    <property type="nucleotide sequence ID" value="XM_025506688.1"/>
</dbReference>
<feature type="compositionally biased region" description="Low complexity" evidence="4">
    <location>
        <begin position="1"/>
        <end position="13"/>
    </location>
</feature>
<gene>
    <name evidence="7" type="ORF">BDZ90DRAFT_233598</name>
</gene>
<dbReference type="GO" id="GO:0003729">
    <property type="term" value="F:mRNA binding"/>
    <property type="evidence" value="ECO:0007669"/>
    <property type="project" value="TreeGrafter"/>
</dbReference>
<comment type="similarity">
    <text evidence="1">Belongs to the bacterial ribosomal protein bL12 family.</text>
</comment>
<protein>
    <recommendedName>
        <fullName evidence="9">ClpS-like protein</fullName>
    </recommendedName>
</protein>
<dbReference type="GO" id="GO:0006412">
    <property type="term" value="P:translation"/>
    <property type="evidence" value="ECO:0007669"/>
    <property type="project" value="InterPro"/>
</dbReference>